<sequence length="73" mass="7737">QGFSKPVYLFLWLVNSRPINTSHRKEGPVRGTTSTDTSASVGAEPPQKQGRPTKNPGGADGKTPTTASNDPFP</sequence>
<keyword evidence="3" id="KW-1185">Reference proteome</keyword>
<protein>
    <submittedName>
        <fullName evidence="2">Uncharacterized protein</fullName>
    </submittedName>
</protein>
<feature type="compositionally biased region" description="Polar residues" evidence="1">
    <location>
        <begin position="63"/>
        <end position="73"/>
    </location>
</feature>
<evidence type="ECO:0000313" key="3">
    <source>
        <dbReference type="Proteomes" id="UP001066276"/>
    </source>
</evidence>
<name>A0AAV7QLD1_PLEWA</name>
<dbReference type="EMBL" id="JANPWB010000010">
    <property type="protein sequence ID" value="KAJ1140559.1"/>
    <property type="molecule type" value="Genomic_DNA"/>
</dbReference>
<organism evidence="2 3">
    <name type="scientific">Pleurodeles waltl</name>
    <name type="common">Iberian ribbed newt</name>
    <dbReference type="NCBI Taxonomy" id="8319"/>
    <lineage>
        <taxon>Eukaryota</taxon>
        <taxon>Metazoa</taxon>
        <taxon>Chordata</taxon>
        <taxon>Craniata</taxon>
        <taxon>Vertebrata</taxon>
        <taxon>Euteleostomi</taxon>
        <taxon>Amphibia</taxon>
        <taxon>Batrachia</taxon>
        <taxon>Caudata</taxon>
        <taxon>Salamandroidea</taxon>
        <taxon>Salamandridae</taxon>
        <taxon>Pleurodelinae</taxon>
        <taxon>Pleurodeles</taxon>
    </lineage>
</organism>
<feature type="region of interest" description="Disordered" evidence="1">
    <location>
        <begin position="18"/>
        <end position="73"/>
    </location>
</feature>
<gene>
    <name evidence="2" type="ORF">NDU88_006909</name>
</gene>
<reference evidence="2" key="1">
    <citation type="journal article" date="2022" name="bioRxiv">
        <title>Sequencing and chromosome-scale assembly of the giantPleurodeles waltlgenome.</title>
        <authorList>
            <person name="Brown T."/>
            <person name="Elewa A."/>
            <person name="Iarovenko S."/>
            <person name="Subramanian E."/>
            <person name="Araus A.J."/>
            <person name="Petzold A."/>
            <person name="Susuki M."/>
            <person name="Suzuki K.-i.T."/>
            <person name="Hayashi T."/>
            <person name="Toyoda A."/>
            <person name="Oliveira C."/>
            <person name="Osipova E."/>
            <person name="Leigh N.D."/>
            <person name="Simon A."/>
            <person name="Yun M.H."/>
        </authorList>
    </citation>
    <scope>NUCLEOTIDE SEQUENCE</scope>
    <source>
        <strain evidence="2">20211129_DDA</strain>
        <tissue evidence="2">Liver</tissue>
    </source>
</reference>
<accession>A0AAV7QLD1</accession>
<dbReference type="AlphaFoldDB" id="A0AAV7QLD1"/>
<comment type="caution">
    <text evidence="2">The sequence shown here is derived from an EMBL/GenBank/DDBJ whole genome shotgun (WGS) entry which is preliminary data.</text>
</comment>
<dbReference type="Proteomes" id="UP001066276">
    <property type="component" value="Chromosome 6"/>
</dbReference>
<evidence type="ECO:0000313" key="2">
    <source>
        <dbReference type="EMBL" id="KAJ1140559.1"/>
    </source>
</evidence>
<evidence type="ECO:0000256" key="1">
    <source>
        <dbReference type="SAM" id="MobiDB-lite"/>
    </source>
</evidence>
<feature type="compositionally biased region" description="Polar residues" evidence="1">
    <location>
        <begin position="31"/>
        <end position="40"/>
    </location>
</feature>
<feature type="non-terminal residue" evidence="2">
    <location>
        <position position="1"/>
    </location>
</feature>
<proteinExistence type="predicted"/>